<dbReference type="InParanoid" id="A0A218Z4Y7"/>
<dbReference type="Proteomes" id="UP000242519">
    <property type="component" value="Unassembled WGS sequence"/>
</dbReference>
<comment type="caution">
    <text evidence="3">The sequence shown here is derived from an EMBL/GenBank/DDBJ whole genome shotgun (WGS) entry which is preliminary data.</text>
</comment>
<keyword evidence="4" id="KW-1185">Reference proteome</keyword>
<dbReference type="STRING" id="503106.A0A218Z4Y7"/>
<dbReference type="AlphaFoldDB" id="A0A218Z4Y7"/>
<name>A0A218Z4Y7_9HELO</name>
<evidence type="ECO:0000256" key="2">
    <source>
        <dbReference type="SAM" id="SignalP"/>
    </source>
</evidence>
<proteinExistence type="predicted"/>
<evidence type="ECO:0000313" key="3">
    <source>
        <dbReference type="EMBL" id="OWP03107.1"/>
    </source>
</evidence>
<evidence type="ECO:0000313" key="4">
    <source>
        <dbReference type="Proteomes" id="UP000242519"/>
    </source>
</evidence>
<feature type="compositionally biased region" description="Low complexity" evidence="1">
    <location>
        <begin position="166"/>
        <end position="182"/>
    </location>
</feature>
<reference evidence="3 4" key="1">
    <citation type="submission" date="2017-04" db="EMBL/GenBank/DDBJ databases">
        <title>Draft genome sequence of Marssonina coronaria NL1: causal agent of apple blotch.</title>
        <authorList>
            <person name="Cheng Q."/>
        </authorList>
    </citation>
    <scope>NUCLEOTIDE SEQUENCE [LARGE SCALE GENOMIC DNA]</scope>
    <source>
        <strain evidence="3 4">NL1</strain>
    </source>
</reference>
<feature type="region of interest" description="Disordered" evidence="1">
    <location>
        <begin position="166"/>
        <end position="194"/>
    </location>
</feature>
<dbReference type="OrthoDB" id="3497377at2759"/>
<accession>A0A218Z4Y7</accession>
<evidence type="ECO:0000256" key="1">
    <source>
        <dbReference type="SAM" id="MobiDB-lite"/>
    </source>
</evidence>
<organism evidence="3 4">
    <name type="scientific">Diplocarpon coronariae</name>
    <dbReference type="NCBI Taxonomy" id="2795749"/>
    <lineage>
        <taxon>Eukaryota</taxon>
        <taxon>Fungi</taxon>
        <taxon>Dikarya</taxon>
        <taxon>Ascomycota</taxon>
        <taxon>Pezizomycotina</taxon>
        <taxon>Leotiomycetes</taxon>
        <taxon>Helotiales</taxon>
        <taxon>Drepanopezizaceae</taxon>
        <taxon>Diplocarpon</taxon>
    </lineage>
</organism>
<keyword evidence="2" id="KW-0732">Signal</keyword>
<feature type="chain" id="PRO_5012058407" evidence="2">
    <location>
        <begin position="20"/>
        <end position="194"/>
    </location>
</feature>
<feature type="signal peptide" evidence="2">
    <location>
        <begin position="1"/>
        <end position="19"/>
    </location>
</feature>
<dbReference type="EMBL" id="MZNU01000200">
    <property type="protein sequence ID" value="OWP03107.1"/>
    <property type="molecule type" value="Genomic_DNA"/>
</dbReference>
<sequence length="194" mass="21683">MRLRSTLYSLALLLSATRAVDMRAYQASAGVEPEFQNFIEKFYFVSEDPELDVAYTLFWSSAASMILAGHEFTGWTDILNEKKKLLPPTGGKSWWHLIRGVTVQEETPTTKTYDADIVIQTTYTPGNCSEAYGKAAFTILKNDEGTPRLVPFTKSLSLYNLTLSTTDSPTDNPCSPTTSPTTKPEGWGEDFAWW</sequence>
<protein>
    <submittedName>
        <fullName evidence="3">Uncharacterized protein</fullName>
    </submittedName>
</protein>
<gene>
    <name evidence="3" type="ORF">B2J93_6424</name>
</gene>